<dbReference type="Proteomes" id="UP000219182">
    <property type="component" value="Unassembled WGS sequence"/>
</dbReference>
<evidence type="ECO:0000313" key="1">
    <source>
        <dbReference type="EMBL" id="PDQ18415.1"/>
    </source>
</evidence>
<sequence>MATTDVLRGADLFGVGSYTIQEAARLIRTPAINVSRWMKGYSYRRKGQLFESPPLWRTQWPTDDNDPIEIGFRDLIELRFVKVFTEAGVGLLAIRNCLDFARHLVANDHPFSTRRFRTDGKSIFLESAKHASDEKEMLDLKRRQYVFGQIIERTFKDLDIEEDAVARWRPFNGKDSIIIDPNRSFGQPIAAESGVPTIVLAQAVEAEGSQERVARLFEVSLADIKDAVRFESTLGTA</sequence>
<keyword evidence="2" id="KW-1185">Reference proteome</keyword>
<evidence type="ECO:0008006" key="3">
    <source>
        <dbReference type="Google" id="ProtNLM"/>
    </source>
</evidence>
<proteinExistence type="predicted"/>
<name>A0A2A6F9M8_9HYPH</name>
<accession>A0A2A6F9M8</accession>
<reference evidence="1 2" key="1">
    <citation type="submission" date="2017-09" db="EMBL/GenBank/DDBJ databases">
        <title>Mesorhizobum sanjuanii sp. nov. isolated from nodules of Lotus tenuis in saline-alkaline lowlands of Flooding Pampa.</title>
        <authorList>
            <person name="Sannazzaro A.I."/>
            <person name="Torres Tejerizo G.A."/>
            <person name="Fontana F."/>
            <person name="Cumpa Velazquez L.M."/>
            <person name="Hansen L."/>
            <person name="Pistorio M."/>
            <person name="Estrella M.J."/>
        </authorList>
    </citation>
    <scope>NUCLEOTIDE SEQUENCE [LARGE SCALE GENOMIC DNA]</scope>
    <source>
        <strain evidence="1 2">BSA136</strain>
    </source>
</reference>
<protein>
    <recommendedName>
        <fullName evidence="3">DUF433 domain-containing protein</fullName>
    </recommendedName>
</protein>
<gene>
    <name evidence="1" type="ORF">CN311_24885</name>
</gene>
<evidence type="ECO:0000313" key="2">
    <source>
        <dbReference type="Proteomes" id="UP000219182"/>
    </source>
</evidence>
<dbReference type="EMBL" id="NWQG01000187">
    <property type="protein sequence ID" value="PDQ18415.1"/>
    <property type="molecule type" value="Genomic_DNA"/>
</dbReference>
<organism evidence="1 2">
    <name type="scientific">Mesorhizobium sanjuanii</name>
    <dbReference type="NCBI Taxonomy" id="2037900"/>
    <lineage>
        <taxon>Bacteria</taxon>
        <taxon>Pseudomonadati</taxon>
        <taxon>Pseudomonadota</taxon>
        <taxon>Alphaproteobacteria</taxon>
        <taxon>Hyphomicrobiales</taxon>
        <taxon>Phyllobacteriaceae</taxon>
        <taxon>Mesorhizobium</taxon>
    </lineage>
</organism>
<dbReference type="AlphaFoldDB" id="A0A2A6F9M8"/>
<comment type="caution">
    <text evidence="1">The sequence shown here is derived from an EMBL/GenBank/DDBJ whole genome shotgun (WGS) entry which is preliminary data.</text>
</comment>
<dbReference type="RefSeq" id="WP_097576322.1">
    <property type="nucleotide sequence ID" value="NZ_NWQG01000187.1"/>
</dbReference>